<protein>
    <submittedName>
        <fullName evidence="7">NAD(P)-dependent oxidoreductase</fullName>
    </submittedName>
</protein>
<feature type="domain" description="3-hydroxyisobutyrate dehydrogenase-like NAD-binding" evidence="6">
    <location>
        <begin position="170"/>
        <end position="288"/>
    </location>
</feature>
<dbReference type="Pfam" id="PF14833">
    <property type="entry name" value="NAD_binding_11"/>
    <property type="match status" value="1"/>
</dbReference>
<dbReference type="GO" id="GO:0016491">
    <property type="term" value="F:oxidoreductase activity"/>
    <property type="evidence" value="ECO:0007669"/>
    <property type="project" value="UniProtKB-KW"/>
</dbReference>
<dbReference type="Proteomes" id="UP000549517">
    <property type="component" value="Unassembled WGS sequence"/>
</dbReference>
<dbReference type="PANTHER" id="PTHR43060">
    <property type="entry name" value="3-HYDROXYISOBUTYRATE DEHYDROGENASE-LIKE 1, MITOCHONDRIAL-RELATED"/>
    <property type="match status" value="1"/>
</dbReference>
<dbReference type="Pfam" id="PF03446">
    <property type="entry name" value="NAD_binding_2"/>
    <property type="match status" value="1"/>
</dbReference>
<dbReference type="SUPFAM" id="SSF48179">
    <property type="entry name" value="6-phosphogluconate dehydrogenase C-terminal domain-like"/>
    <property type="match status" value="1"/>
</dbReference>
<dbReference type="PANTHER" id="PTHR43060:SF15">
    <property type="entry name" value="3-HYDROXYISOBUTYRATE DEHYDROGENASE-LIKE 1, MITOCHONDRIAL-RELATED"/>
    <property type="match status" value="1"/>
</dbReference>
<feature type="active site" evidence="4">
    <location>
        <position position="176"/>
    </location>
</feature>
<evidence type="ECO:0000313" key="7">
    <source>
        <dbReference type="EMBL" id="NNG80245.1"/>
    </source>
</evidence>
<evidence type="ECO:0000256" key="4">
    <source>
        <dbReference type="PIRSR" id="PIRSR000103-1"/>
    </source>
</evidence>
<dbReference type="EMBL" id="JABEMC010000012">
    <property type="protein sequence ID" value="NNG80245.1"/>
    <property type="molecule type" value="Genomic_DNA"/>
</dbReference>
<keyword evidence="3" id="KW-0520">NAD</keyword>
<dbReference type="InterPro" id="IPR015815">
    <property type="entry name" value="HIBADH-related"/>
</dbReference>
<dbReference type="GO" id="GO:0051287">
    <property type="term" value="F:NAD binding"/>
    <property type="evidence" value="ECO:0007669"/>
    <property type="project" value="InterPro"/>
</dbReference>
<keyword evidence="2" id="KW-0560">Oxidoreductase</keyword>
<dbReference type="PIRSF" id="PIRSF000103">
    <property type="entry name" value="HIBADH"/>
    <property type="match status" value="1"/>
</dbReference>
<comment type="similarity">
    <text evidence="1">Belongs to the HIBADH-related family.</text>
</comment>
<evidence type="ECO:0000256" key="2">
    <source>
        <dbReference type="ARBA" id="ARBA00023002"/>
    </source>
</evidence>
<dbReference type="AlphaFoldDB" id="A0A849AW35"/>
<evidence type="ECO:0000259" key="6">
    <source>
        <dbReference type="Pfam" id="PF14833"/>
    </source>
</evidence>
<organism evidence="7 8">
    <name type="scientific">Brevibacterium luteolum</name>
    <dbReference type="NCBI Taxonomy" id="199591"/>
    <lineage>
        <taxon>Bacteria</taxon>
        <taxon>Bacillati</taxon>
        <taxon>Actinomycetota</taxon>
        <taxon>Actinomycetes</taxon>
        <taxon>Micrococcales</taxon>
        <taxon>Brevibacteriaceae</taxon>
        <taxon>Brevibacterium</taxon>
    </lineage>
</organism>
<gene>
    <name evidence="7" type="ORF">HLA91_12825</name>
</gene>
<sequence length="301" mass="30481">MNQSPAVAVIGLGRMGAGMAATLLRHGYHVYGVDPVGVSEDLQAGGLIASELEDVAQRASTVVLSLPSSDISREVLIGANGIAEDLAARNGPNSVVIDMSTGDPRVAQELARRLDDLGVGFVDAPVSGGPKGARGGTMTAFVGGSAESVARATPVLTALTSRCTEVGGPGNGQLAKLINNGLCAVHLAAAGEALALAEAWGAPPAKIFEAVNAASGRSAVTELNVPEWVLSGTFDSGFSTGLMARDVGLATGTAGALGIDAPLLNAALLQWQRARESFGADADFNRIVTSNRAVQEETPND</sequence>
<comment type="caution">
    <text evidence="7">The sequence shown here is derived from an EMBL/GenBank/DDBJ whole genome shotgun (WGS) entry which is preliminary data.</text>
</comment>
<dbReference type="InterPro" id="IPR006115">
    <property type="entry name" value="6PGDH_NADP-bd"/>
</dbReference>
<feature type="domain" description="6-phosphogluconate dehydrogenase NADP-binding" evidence="5">
    <location>
        <begin position="7"/>
        <end position="167"/>
    </location>
</feature>
<dbReference type="InterPro" id="IPR029154">
    <property type="entry name" value="HIBADH-like_NADP-bd"/>
</dbReference>
<accession>A0A849AW35</accession>
<dbReference type="InterPro" id="IPR008927">
    <property type="entry name" value="6-PGluconate_DH-like_C_sf"/>
</dbReference>
<proteinExistence type="inferred from homology"/>
<dbReference type="RefSeq" id="WP_170275010.1">
    <property type="nucleotide sequence ID" value="NZ_BAAAKH010000008.1"/>
</dbReference>
<dbReference type="Gene3D" id="1.10.1040.10">
    <property type="entry name" value="N-(1-d-carboxylethyl)-l-norvaline Dehydrogenase, domain 2"/>
    <property type="match status" value="1"/>
</dbReference>
<evidence type="ECO:0000259" key="5">
    <source>
        <dbReference type="Pfam" id="PF03446"/>
    </source>
</evidence>
<evidence type="ECO:0000256" key="1">
    <source>
        <dbReference type="ARBA" id="ARBA00009080"/>
    </source>
</evidence>
<reference evidence="7 8" key="1">
    <citation type="submission" date="2020-05" db="EMBL/GenBank/DDBJ databases">
        <title>MicrobeNet Type strains.</title>
        <authorList>
            <person name="Nicholson A.C."/>
        </authorList>
    </citation>
    <scope>NUCLEOTIDE SEQUENCE [LARGE SCALE GENOMIC DNA]</scope>
    <source>
        <strain evidence="7 8">CCUG 46604</strain>
    </source>
</reference>
<evidence type="ECO:0000313" key="8">
    <source>
        <dbReference type="Proteomes" id="UP000549517"/>
    </source>
</evidence>
<dbReference type="SUPFAM" id="SSF51735">
    <property type="entry name" value="NAD(P)-binding Rossmann-fold domains"/>
    <property type="match status" value="1"/>
</dbReference>
<dbReference type="Gene3D" id="3.40.50.720">
    <property type="entry name" value="NAD(P)-binding Rossmann-like Domain"/>
    <property type="match status" value="1"/>
</dbReference>
<dbReference type="GO" id="GO:0050661">
    <property type="term" value="F:NADP binding"/>
    <property type="evidence" value="ECO:0007669"/>
    <property type="project" value="InterPro"/>
</dbReference>
<dbReference type="InterPro" id="IPR036291">
    <property type="entry name" value="NAD(P)-bd_dom_sf"/>
</dbReference>
<name>A0A849AW35_9MICO</name>
<evidence type="ECO:0000256" key="3">
    <source>
        <dbReference type="ARBA" id="ARBA00023027"/>
    </source>
</evidence>
<dbReference type="InterPro" id="IPR013328">
    <property type="entry name" value="6PGD_dom2"/>
</dbReference>